<gene>
    <name evidence="18" type="primary">lonA</name>
    <name evidence="9" type="synonym">lon</name>
    <name evidence="18" type="ordered locus">Tph_c04670</name>
</gene>
<comment type="similarity">
    <text evidence="9 10 13 14">Belongs to the peptidase S16 family.</text>
</comment>
<evidence type="ECO:0000256" key="6">
    <source>
        <dbReference type="ARBA" id="ARBA00022825"/>
    </source>
</evidence>
<evidence type="ECO:0000313" key="18">
    <source>
        <dbReference type="EMBL" id="AFV10709.1"/>
    </source>
</evidence>
<dbReference type="SUPFAM" id="SSF88697">
    <property type="entry name" value="PUA domain-like"/>
    <property type="match status" value="1"/>
</dbReference>
<protein>
    <recommendedName>
        <fullName evidence="9 10">Lon protease</fullName>
        <ecNumber evidence="9 10">3.4.21.53</ecNumber>
    </recommendedName>
    <alternativeName>
        <fullName evidence="9">ATP-dependent protease La</fullName>
    </alternativeName>
</protein>
<dbReference type="InterPro" id="IPR015947">
    <property type="entry name" value="PUA-like_sf"/>
</dbReference>
<dbReference type="GO" id="GO:0004252">
    <property type="term" value="F:serine-type endopeptidase activity"/>
    <property type="evidence" value="ECO:0007669"/>
    <property type="project" value="UniProtKB-UniRule"/>
</dbReference>
<dbReference type="InterPro" id="IPR008269">
    <property type="entry name" value="Lon_proteolytic"/>
</dbReference>
<dbReference type="MEROPS" id="S16.001"/>
<dbReference type="FunFam" id="3.30.230.10:FF:000019">
    <property type="entry name" value="Lon protease homolog 2, peroxisomal"/>
    <property type="match status" value="1"/>
</dbReference>
<dbReference type="SMART" id="SM00464">
    <property type="entry name" value="LON"/>
    <property type="match status" value="1"/>
</dbReference>
<evidence type="ECO:0000256" key="4">
    <source>
        <dbReference type="ARBA" id="ARBA00022741"/>
    </source>
</evidence>
<dbReference type="EMBL" id="CP003732">
    <property type="protein sequence ID" value="AFV10709.1"/>
    <property type="molecule type" value="Genomic_DNA"/>
</dbReference>
<dbReference type="PROSITE" id="PS51786">
    <property type="entry name" value="LON_PROTEOLYTIC"/>
    <property type="match status" value="1"/>
</dbReference>
<keyword evidence="15" id="KW-0175">Coiled coil</keyword>
<keyword evidence="7 9" id="KW-0067">ATP-binding</keyword>
<proteinExistence type="evidence at transcript level"/>
<feature type="active site" evidence="9 11">
    <location>
        <position position="736"/>
    </location>
</feature>
<feature type="active site" evidence="9 11">
    <location>
        <position position="693"/>
    </location>
</feature>
<keyword evidence="8 9" id="KW-0346">Stress response</keyword>
<keyword evidence="19" id="KW-1185">Reference proteome</keyword>
<dbReference type="HAMAP" id="MF_01973">
    <property type="entry name" value="lon_bact"/>
    <property type="match status" value="1"/>
</dbReference>
<dbReference type="GO" id="GO:0043565">
    <property type="term" value="F:sequence-specific DNA binding"/>
    <property type="evidence" value="ECO:0007669"/>
    <property type="project" value="UniProtKB-UniRule"/>
</dbReference>
<evidence type="ECO:0000256" key="10">
    <source>
        <dbReference type="PIRNR" id="PIRNR001174"/>
    </source>
</evidence>
<evidence type="ECO:0000259" key="17">
    <source>
        <dbReference type="PROSITE" id="PS51787"/>
    </source>
</evidence>
<comment type="catalytic activity">
    <reaction evidence="9 10 13">
        <text>Hydrolysis of proteins in presence of ATP.</text>
        <dbReference type="EC" id="3.4.21.53"/>
    </reaction>
</comment>
<dbReference type="SMART" id="SM00382">
    <property type="entry name" value="AAA"/>
    <property type="match status" value="1"/>
</dbReference>
<reference evidence="18" key="1">
    <citation type="journal article" date="2012" name="BMC Genomics">
        <title>Genome-guided analysis of physiological and morphological traits of the fermentative acetate oxidizer Thermacetogenium phaeum.</title>
        <authorList>
            <person name="Oehler D."/>
            <person name="Poehlein A."/>
            <person name="Leimbach A."/>
            <person name="Muller N."/>
            <person name="Daniel R."/>
            <person name="Gottschalk G."/>
            <person name="Schink B."/>
        </authorList>
    </citation>
    <scope>NUCLEOTIDE SEQUENCE [LARGE SCALE GENOMIC DNA]</scope>
    <source>
        <strain evidence="18">DSM 12270</strain>
    </source>
</reference>
<dbReference type="SUPFAM" id="SSF52540">
    <property type="entry name" value="P-loop containing nucleoside triphosphate hydrolases"/>
    <property type="match status" value="1"/>
</dbReference>
<comment type="induction">
    <text evidence="9">By heat shock.</text>
</comment>
<dbReference type="PRINTS" id="PR00830">
    <property type="entry name" value="ENDOLAPTASE"/>
</dbReference>
<dbReference type="InterPro" id="IPR003593">
    <property type="entry name" value="AAA+_ATPase"/>
</dbReference>
<dbReference type="Gene3D" id="3.40.50.300">
    <property type="entry name" value="P-loop containing nucleotide triphosphate hydrolases"/>
    <property type="match status" value="1"/>
</dbReference>
<dbReference type="GO" id="GO:0034605">
    <property type="term" value="P:cellular response to heat"/>
    <property type="evidence" value="ECO:0007669"/>
    <property type="project" value="UniProtKB-UniRule"/>
</dbReference>
<evidence type="ECO:0000256" key="11">
    <source>
        <dbReference type="PIRSR" id="PIRSR001174-1"/>
    </source>
</evidence>
<evidence type="ECO:0000256" key="5">
    <source>
        <dbReference type="ARBA" id="ARBA00022801"/>
    </source>
</evidence>
<keyword evidence="6 9" id="KW-0720">Serine protease</keyword>
<dbReference type="STRING" id="1089553.Tph_c04670"/>
<evidence type="ECO:0000256" key="3">
    <source>
        <dbReference type="ARBA" id="ARBA00022670"/>
    </source>
</evidence>
<dbReference type="InterPro" id="IPR003111">
    <property type="entry name" value="Lon_prtase_N"/>
</dbReference>
<dbReference type="EC" id="3.4.21.53" evidence="9 10"/>
<evidence type="ECO:0000256" key="9">
    <source>
        <dbReference type="HAMAP-Rule" id="MF_01973"/>
    </source>
</evidence>
<dbReference type="PANTHER" id="PTHR10046">
    <property type="entry name" value="ATP DEPENDENT LON PROTEASE FAMILY MEMBER"/>
    <property type="match status" value="1"/>
</dbReference>
<dbReference type="Gene3D" id="3.30.230.10">
    <property type="match status" value="1"/>
</dbReference>
<evidence type="ECO:0000256" key="13">
    <source>
        <dbReference type="PROSITE-ProRule" id="PRU01122"/>
    </source>
</evidence>
<keyword evidence="5 9" id="KW-0378">Hydrolase</keyword>
<dbReference type="Gene3D" id="1.20.5.5270">
    <property type="match status" value="1"/>
</dbReference>
<feature type="domain" description="Lon N-terminal" evidence="17">
    <location>
        <begin position="25"/>
        <end position="218"/>
    </location>
</feature>
<evidence type="ECO:0000259" key="16">
    <source>
        <dbReference type="PROSITE" id="PS51786"/>
    </source>
</evidence>
<feature type="coiled-coil region" evidence="15">
    <location>
        <begin position="204"/>
        <end position="271"/>
    </location>
</feature>
<keyword evidence="4 9" id="KW-0547">Nucleotide-binding</keyword>
<evidence type="ECO:0000256" key="1">
    <source>
        <dbReference type="ARBA" id="ARBA00004496"/>
    </source>
</evidence>
<dbReference type="FunFam" id="3.40.50.300:FF:000382">
    <property type="entry name" value="Lon protease homolog 2, peroxisomal"/>
    <property type="match status" value="1"/>
</dbReference>
<keyword evidence="2 9" id="KW-0963">Cytoplasm</keyword>
<dbReference type="KEGG" id="tpz:Tph_c04670"/>
<dbReference type="PIRSF" id="PIRSF001174">
    <property type="entry name" value="Lon_proteas"/>
    <property type="match status" value="1"/>
</dbReference>
<feature type="domain" description="Lon proteolytic" evidence="16">
    <location>
        <begin position="606"/>
        <end position="787"/>
    </location>
</feature>
<dbReference type="InterPro" id="IPR054594">
    <property type="entry name" value="Lon_lid"/>
</dbReference>
<evidence type="ECO:0000313" key="19">
    <source>
        <dbReference type="Proteomes" id="UP000000467"/>
    </source>
</evidence>
<dbReference type="OrthoDB" id="9803599at2"/>
<dbReference type="Proteomes" id="UP000000467">
    <property type="component" value="Chromosome"/>
</dbReference>
<dbReference type="CDD" id="cd19500">
    <property type="entry name" value="RecA-like_Lon"/>
    <property type="match status" value="1"/>
</dbReference>
<dbReference type="NCBIfam" id="TIGR00763">
    <property type="entry name" value="lon"/>
    <property type="match status" value="1"/>
</dbReference>
<dbReference type="RefSeq" id="WP_015049627.1">
    <property type="nucleotide sequence ID" value="NC_018870.1"/>
</dbReference>
<dbReference type="InterPro" id="IPR004815">
    <property type="entry name" value="Lon_bac/euk-typ"/>
</dbReference>
<evidence type="ECO:0000256" key="8">
    <source>
        <dbReference type="ARBA" id="ARBA00023016"/>
    </source>
</evidence>
<keyword evidence="3 9" id="KW-0645">Protease</keyword>
<dbReference type="Pfam" id="PF22667">
    <property type="entry name" value="Lon_lid"/>
    <property type="match status" value="1"/>
</dbReference>
<dbReference type="InterPro" id="IPR008268">
    <property type="entry name" value="Peptidase_S16_AS"/>
</dbReference>
<dbReference type="NCBIfam" id="NF008053">
    <property type="entry name" value="PRK10787.1"/>
    <property type="match status" value="1"/>
</dbReference>
<evidence type="ECO:0000256" key="7">
    <source>
        <dbReference type="ARBA" id="ARBA00022840"/>
    </source>
</evidence>
<dbReference type="PROSITE" id="PS51787">
    <property type="entry name" value="LON_N"/>
    <property type="match status" value="1"/>
</dbReference>
<dbReference type="HOGENOM" id="CLU_004109_4_3_9"/>
<comment type="subunit">
    <text evidence="9 10">Homohexamer. Organized in a ring with a central cavity.</text>
</comment>
<dbReference type="Pfam" id="PF02190">
    <property type="entry name" value="LON_substr_bdg"/>
    <property type="match status" value="1"/>
</dbReference>
<dbReference type="eggNOG" id="COG0466">
    <property type="taxonomic scope" value="Bacteria"/>
</dbReference>
<dbReference type="GO" id="GO:0005524">
    <property type="term" value="F:ATP binding"/>
    <property type="evidence" value="ECO:0007669"/>
    <property type="project" value="UniProtKB-UniRule"/>
</dbReference>
<comment type="function">
    <text evidence="9">ATP-dependent serine protease that mediates the selective degradation of mutant and abnormal proteins as well as certain short-lived regulatory proteins. Required for cellular homeostasis and for survival from DNA damage and developmental changes induced by stress. Degrades polypeptides processively to yield small peptide fragments that are 5 to 10 amino acids long. Binds to DNA in a double-stranded, site-specific manner.</text>
</comment>
<feature type="binding site" evidence="9 12">
    <location>
        <begin position="370"/>
        <end position="377"/>
    </location>
    <ligand>
        <name>ATP</name>
        <dbReference type="ChEBI" id="CHEBI:30616"/>
    </ligand>
</feature>
<dbReference type="GO" id="GO:0004176">
    <property type="term" value="F:ATP-dependent peptidase activity"/>
    <property type="evidence" value="ECO:0007669"/>
    <property type="project" value="UniProtKB-UniRule"/>
</dbReference>
<evidence type="ECO:0000256" key="14">
    <source>
        <dbReference type="RuleBase" id="RU000591"/>
    </source>
</evidence>
<dbReference type="InterPro" id="IPR046336">
    <property type="entry name" value="Lon_prtase_N_sf"/>
</dbReference>
<dbReference type="InterPro" id="IPR014721">
    <property type="entry name" value="Ribsml_uS5_D2-typ_fold_subgr"/>
</dbReference>
<accession>K4LRI9</accession>
<dbReference type="SUPFAM" id="SSF54211">
    <property type="entry name" value="Ribosomal protein S5 domain 2-like"/>
    <property type="match status" value="1"/>
</dbReference>
<dbReference type="InterPro" id="IPR027543">
    <property type="entry name" value="Lon_bac"/>
</dbReference>
<dbReference type="InterPro" id="IPR020568">
    <property type="entry name" value="Ribosomal_Su5_D2-typ_SF"/>
</dbReference>
<dbReference type="Gene3D" id="2.30.130.40">
    <property type="entry name" value="LON domain-like"/>
    <property type="match status" value="1"/>
</dbReference>
<dbReference type="FunFam" id="1.20.5.5270:FF:000002">
    <property type="entry name" value="Lon protease homolog"/>
    <property type="match status" value="1"/>
</dbReference>
<dbReference type="InterPro" id="IPR027417">
    <property type="entry name" value="P-loop_NTPase"/>
</dbReference>
<dbReference type="InterPro" id="IPR003959">
    <property type="entry name" value="ATPase_AAA_core"/>
</dbReference>
<dbReference type="PROSITE" id="PS01046">
    <property type="entry name" value="LON_SER"/>
    <property type="match status" value="1"/>
</dbReference>
<evidence type="ECO:0000256" key="2">
    <source>
        <dbReference type="ARBA" id="ARBA00022490"/>
    </source>
</evidence>
<dbReference type="Gene3D" id="1.10.8.60">
    <property type="match status" value="1"/>
</dbReference>
<evidence type="ECO:0000256" key="12">
    <source>
        <dbReference type="PIRSR" id="PIRSR001174-2"/>
    </source>
</evidence>
<organism evidence="18 19">
    <name type="scientific">Thermacetogenium phaeum (strain ATCC BAA-254 / DSM 26808 / PB)</name>
    <dbReference type="NCBI Taxonomy" id="1089553"/>
    <lineage>
        <taxon>Bacteria</taxon>
        <taxon>Bacillati</taxon>
        <taxon>Bacillota</taxon>
        <taxon>Clostridia</taxon>
        <taxon>Thermoanaerobacterales</taxon>
        <taxon>Thermoanaerobacteraceae</taxon>
        <taxon>Thermacetogenium</taxon>
    </lineage>
</organism>
<dbReference type="Gene3D" id="1.20.58.1480">
    <property type="match status" value="1"/>
</dbReference>
<evidence type="ECO:0000256" key="15">
    <source>
        <dbReference type="SAM" id="Coils"/>
    </source>
</evidence>
<dbReference type="Pfam" id="PF00004">
    <property type="entry name" value="AAA"/>
    <property type="match status" value="1"/>
</dbReference>
<dbReference type="GO" id="GO:0005737">
    <property type="term" value="C:cytoplasm"/>
    <property type="evidence" value="ECO:0007669"/>
    <property type="project" value="UniProtKB-SubCell"/>
</dbReference>
<dbReference type="GO" id="GO:0006515">
    <property type="term" value="P:protein quality control for misfolded or incompletely synthesized proteins"/>
    <property type="evidence" value="ECO:0007669"/>
    <property type="project" value="UniProtKB-UniRule"/>
</dbReference>
<dbReference type="Pfam" id="PF05362">
    <property type="entry name" value="Lon_C"/>
    <property type="match status" value="1"/>
</dbReference>
<sequence>MSQEQDQRFEERTQERCSREEGRILPLLPLRGLLVFPYMVIHLDVGREKSVSAIDEAMLHDREIFLVTQKEAQTDEPQRDDIYQVGTIAEIKQLLKLPGGTFRVLVEGLRRGRIKEYLAQEPFIKVMVEEFEDSCEITPEIEALMRSVIGQFEEYVKTGKKIPPETAVSIVSIDEPGRLADIIAAHINLHVGDKQAILEAFDPKERLERLAEILSREMEILELERKINMRVRKQMERTQKEYYLREQMRAIQKELGEKDERTAEVEELRERIAEANFPKEVEEKALKEVERLEKMPPMVAEAVVVRNYIDWLLALPWSKETRDRLNLGKAEEILEADHYGLQKPKERILEYLAIRKLATKMRGPILCFVGPPGVGKTSLARSIARALGRKFVRISLGGVRDEAEIRGHRRTYVGALPGRIIQGMRQAGTKNPVFLLDEVDKLSSDFRGDPSSALLEVLDAEQNHAFSDHYIEVPFDLSKVMFITTANVEYNIPRPLLDRMEVIHLSGYTEEEKVRIAERHLIPKQVKEHGLKSHHLQISENALRRIIREYTREAGVRNLEREIAAICRKTAREVVKDKNYQVKVTAANVEAFLGIPRYRYGAIEKKSEVGVAVGLAWTEVGGEVLNVEVSILKGKGNIMLTGKLGDVMKESAQAAFSYVRSRSSELGITGEFHEKCDIHIHIPEGAIPKDGPSAGITMATALASALSGRPTRHDVAMTGEITLRGRVLPVGGIKEKVLAAHRAGIKTVILPAENKKDLEEIPANVKRKLKFVLVENMDQVLSEALLPAQDHREVLSGGVGA</sequence>
<name>K4LRI9_THEPS</name>
<comment type="subcellular location">
    <subcellularLocation>
        <location evidence="1 9 10">Cytoplasm</location>
    </subcellularLocation>
</comment>
<dbReference type="AlphaFoldDB" id="K4LRI9"/>
<dbReference type="InterPro" id="IPR027065">
    <property type="entry name" value="Lon_Prtase"/>
</dbReference>
<dbReference type="GO" id="GO:0016887">
    <property type="term" value="F:ATP hydrolysis activity"/>
    <property type="evidence" value="ECO:0007669"/>
    <property type="project" value="UniProtKB-UniRule"/>
</dbReference>